<reference evidence="1 2" key="1">
    <citation type="submission" date="2015-09" db="EMBL/GenBank/DDBJ databases">
        <authorList>
            <consortium name="Pathogen Informatics"/>
        </authorList>
    </citation>
    <scope>NUCLEOTIDE SEQUENCE [LARGE SCALE GENOMIC DNA]</scope>
    <source>
        <strain evidence="1 2">2789STDY5608838</strain>
    </source>
</reference>
<name>A0A173WRZ2_9FIRM</name>
<dbReference type="RefSeq" id="WP_055052497.1">
    <property type="nucleotide sequence ID" value="NZ_CYZA01000001.1"/>
</dbReference>
<evidence type="ECO:0000313" key="2">
    <source>
        <dbReference type="Proteomes" id="UP000095447"/>
    </source>
</evidence>
<dbReference type="Proteomes" id="UP000095447">
    <property type="component" value="Unassembled WGS sequence"/>
</dbReference>
<dbReference type="InterPro" id="IPR020256">
    <property type="entry name" value="Spore_coat_CotJA"/>
</dbReference>
<dbReference type="Pfam" id="PF11007">
    <property type="entry name" value="CotJA"/>
    <property type="match status" value="1"/>
</dbReference>
<gene>
    <name evidence="1" type="ORF">ERS852395_00277</name>
</gene>
<dbReference type="EMBL" id="CYZA01000001">
    <property type="protein sequence ID" value="CUN42074.1"/>
    <property type="molecule type" value="Genomic_DNA"/>
</dbReference>
<evidence type="ECO:0000313" key="1">
    <source>
        <dbReference type="EMBL" id="CUN42074.1"/>
    </source>
</evidence>
<organism evidence="1 2">
    <name type="scientific">Blautia obeum</name>
    <dbReference type="NCBI Taxonomy" id="40520"/>
    <lineage>
        <taxon>Bacteria</taxon>
        <taxon>Bacillati</taxon>
        <taxon>Bacillota</taxon>
        <taxon>Clostridia</taxon>
        <taxon>Lachnospirales</taxon>
        <taxon>Lachnospiraceae</taxon>
        <taxon>Blautia</taxon>
    </lineage>
</organism>
<protein>
    <submittedName>
        <fullName evidence="1">Spore coat associated protein JA (CotJA)</fullName>
    </submittedName>
</protein>
<sequence>MENYRMGCSGNRPYNRTCGMNMPQPSNRNMNSSECSVRNTTGCNCTIPGVKEKKHEMFSHLQYLEPAMAYVPCQKFTENFPLQYALNAGTIFPQLCKPFCGKRGIRR</sequence>
<dbReference type="AlphaFoldDB" id="A0A173WRZ2"/>
<accession>A0A173WRZ2</accession>
<proteinExistence type="predicted"/>